<name>A0ABS5FBA1_9BRAD</name>
<dbReference type="Proteomes" id="UP001315278">
    <property type="component" value="Unassembled WGS sequence"/>
</dbReference>
<protein>
    <recommendedName>
        <fullName evidence="3">Integrase</fullName>
    </recommendedName>
</protein>
<reference evidence="2" key="1">
    <citation type="journal article" date="2021" name="ISME J.">
        <title>Evolutionary origin and ecological implication of a unique nif island in free-living Bradyrhizobium lineages.</title>
        <authorList>
            <person name="Tao J."/>
        </authorList>
    </citation>
    <scope>NUCLEOTIDE SEQUENCE [LARGE SCALE GENOMIC DNA]</scope>
    <source>
        <strain evidence="2">SZCCT0434</strain>
    </source>
</reference>
<proteinExistence type="predicted"/>
<evidence type="ECO:0008006" key="3">
    <source>
        <dbReference type="Google" id="ProtNLM"/>
    </source>
</evidence>
<keyword evidence="2" id="KW-1185">Reference proteome</keyword>
<comment type="caution">
    <text evidence="1">The sequence shown here is derived from an EMBL/GenBank/DDBJ whole genome shotgun (WGS) entry which is preliminary data.</text>
</comment>
<dbReference type="EMBL" id="JAFCJH010000001">
    <property type="protein sequence ID" value="MBR0794007.1"/>
    <property type="molecule type" value="Genomic_DNA"/>
</dbReference>
<sequence>MSKLAVSKKRDAAYYEDRLKKSHPAIYADLRSGRIKSVRQAAAQAGLIHLPDRLAALKRDWKRSSPKQRAEFLNWVKSSGIGLKSKPHPILADPSGRLTPSAVTFIHASMKKGKLTPGKIMKQMGYNNHDYRLAQALKGQTALPSDVITALRAWMAKQGF</sequence>
<evidence type="ECO:0000313" key="1">
    <source>
        <dbReference type="EMBL" id="MBR0794007.1"/>
    </source>
</evidence>
<gene>
    <name evidence="1" type="ORF">JQ615_01245</name>
</gene>
<dbReference type="RefSeq" id="WP_212491588.1">
    <property type="nucleotide sequence ID" value="NZ_JAFCJH010000001.1"/>
</dbReference>
<evidence type="ECO:0000313" key="2">
    <source>
        <dbReference type="Proteomes" id="UP001315278"/>
    </source>
</evidence>
<organism evidence="1 2">
    <name type="scientific">Bradyrhizobium jicamae</name>
    <dbReference type="NCBI Taxonomy" id="280332"/>
    <lineage>
        <taxon>Bacteria</taxon>
        <taxon>Pseudomonadati</taxon>
        <taxon>Pseudomonadota</taxon>
        <taxon>Alphaproteobacteria</taxon>
        <taxon>Hyphomicrobiales</taxon>
        <taxon>Nitrobacteraceae</taxon>
        <taxon>Bradyrhizobium</taxon>
    </lineage>
</organism>
<accession>A0ABS5FBA1</accession>